<organism evidence="5 6">
    <name type="scientific">Actinomadura gamaensis</name>
    <dbReference type="NCBI Taxonomy" id="1763541"/>
    <lineage>
        <taxon>Bacteria</taxon>
        <taxon>Bacillati</taxon>
        <taxon>Actinomycetota</taxon>
        <taxon>Actinomycetes</taxon>
        <taxon>Streptosporangiales</taxon>
        <taxon>Thermomonosporaceae</taxon>
        <taxon>Actinomadura</taxon>
    </lineage>
</organism>
<dbReference type="Pfam" id="PF01212">
    <property type="entry name" value="Beta_elim_lyase"/>
    <property type="match status" value="1"/>
</dbReference>
<name>A0ABV9U311_9ACTN</name>
<dbReference type="PANTHER" id="PTHR48097">
    <property type="entry name" value="L-THREONINE ALDOLASE-RELATED"/>
    <property type="match status" value="1"/>
</dbReference>
<evidence type="ECO:0000313" key="5">
    <source>
        <dbReference type="EMBL" id="MFC4909945.1"/>
    </source>
</evidence>
<dbReference type="InterPro" id="IPR015422">
    <property type="entry name" value="PyrdxlP-dep_Trfase_small"/>
</dbReference>
<dbReference type="CDD" id="cd06502">
    <property type="entry name" value="TA_like"/>
    <property type="match status" value="1"/>
</dbReference>
<dbReference type="EMBL" id="JBHSIT010000006">
    <property type="protein sequence ID" value="MFC4909945.1"/>
    <property type="molecule type" value="Genomic_DNA"/>
</dbReference>
<evidence type="ECO:0000256" key="2">
    <source>
        <dbReference type="ARBA" id="ARBA00006966"/>
    </source>
</evidence>
<feature type="domain" description="Aromatic amino acid beta-eliminating lyase/threonine aldolase" evidence="4">
    <location>
        <begin position="13"/>
        <end position="299"/>
    </location>
</feature>
<dbReference type="Gene3D" id="3.90.1150.10">
    <property type="entry name" value="Aspartate Aminotransferase, domain 1"/>
    <property type="match status" value="1"/>
</dbReference>
<proteinExistence type="inferred from homology"/>
<comment type="caution">
    <text evidence="5">The sequence shown here is derived from an EMBL/GenBank/DDBJ whole genome shotgun (WGS) entry which is preliminary data.</text>
</comment>
<keyword evidence="3" id="KW-0663">Pyridoxal phosphate</keyword>
<sequence length="348" mass="37535">MTSSDLRDVHHGFGSDNHAGVHPEVMAALAEANTGYQLAYGSDEWTERLDRVIARHFGPRASAFPVFNGTGANVVGLQAMCERWSSVICAESAHINQDECGASEHVGGLKLVPVPTADGKLAPEAVASRATGFGNIQHSQPAVVSVTQVTELGTVYTPDEIAALASCAHERGMFLHMDGARLANAAVSLDVPLDAITTDAGVDVLSFGGTKNGMMLGEMVVVLNPDAVRGMAYLRKSSMQLASKMRFLSAQFVALLDGDLWERNARHANAMARLLADRVRDVPEVEIVRPVEGNAVFARLPEKAAERLRKRFFFHGDPSDEVRWMCAFDTSESDVDAFVAALRESLED</sequence>
<dbReference type="Proteomes" id="UP001595872">
    <property type="component" value="Unassembled WGS sequence"/>
</dbReference>
<evidence type="ECO:0000256" key="3">
    <source>
        <dbReference type="ARBA" id="ARBA00022898"/>
    </source>
</evidence>
<comment type="cofactor">
    <cofactor evidence="1">
        <name>pyridoxal 5'-phosphate</name>
        <dbReference type="ChEBI" id="CHEBI:597326"/>
    </cofactor>
</comment>
<comment type="similarity">
    <text evidence="2">Belongs to the threonine aldolase family.</text>
</comment>
<evidence type="ECO:0000256" key="1">
    <source>
        <dbReference type="ARBA" id="ARBA00001933"/>
    </source>
</evidence>
<dbReference type="InterPro" id="IPR001597">
    <property type="entry name" value="ArAA_b-elim_lyase/Thr_aldolase"/>
</dbReference>
<dbReference type="Gene3D" id="3.40.640.10">
    <property type="entry name" value="Type I PLP-dependent aspartate aminotransferase-like (Major domain)"/>
    <property type="match status" value="1"/>
</dbReference>
<protein>
    <submittedName>
        <fullName evidence="5">Threonine aldolase family protein</fullName>
    </submittedName>
</protein>
<accession>A0ABV9U311</accession>
<dbReference type="InterPro" id="IPR015424">
    <property type="entry name" value="PyrdxlP-dep_Trfase"/>
</dbReference>
<keyword evidence="6" id="KW-1185">Reference proteome</keyword>
<dbReference type="PANTHER" id="PTHR48097:SF5">
    <property type="entry name" value="LOW SPECIFICITY L-THREONINE ALDOLASE"/>
    <property type="match status" value="1"/>
</dbReference>
<gene>
    <name evidence="5" type="ORF">ACFPCY_21670</name>
</gene>
<evidence type="ECO:0000259" key="4">
    <source>
        <dbReference type="Pfam" id="PF01212"/>
    </source>
</evidence>
<evidence type="ECO:0000313" key="6">
    <source>
        <dbReference type="Proteomes" id="UP001595872"/>
    </source>
</evidence>
<dbReference type="SUPFAM" id="SSF53383">
    <property type="entry name" value="PLP-dependent transferases"/>
    <property type="match status" value="1"/>
</dbReference>
<dbReference type="RefSeq" id="WP_378257872.1">
    <property type="nucleotide sequence ID" value="NZ_JBHSIT010000006.1"/>
</dbReference>
<reference evidence="6" key="1">
    <citation type="journal article" date="2019" name="Int. J. Syst. Evol. Microbiol.">
        <title>The Global Catalogue of Microorganisms (GCM) 10K type strain sequencing project: providing services to taxonomists for standard genome sequencing and annotation.</title>
        <authorList>
            <consortium name="The Broad Institute Genomics Platform"/>
            <consortium name="The Broad Institute Genome Sequencing Center for Infectious Disease"/>
            <person name="Wu L."/>
            <person name="Ma J."/>
        </authorList>
    </citation>
    <scope>NUCLEOTIDE SEQUENCE [LARGE SCALE GENOMIC DNA]</scope>
    <source>
        <strain evidence="6">KLKA75</strain>
    </source>
</reference>
<dbReference type="InterPro" id="IPR015421">
    <property type="entry name" value="PyrdxlP-dep_Trfase_major"/>
</dbReference>